<reference evidence="2 3" key="1">
    <citation type="submission" date="2022-11" db="EMBL/GenBank/DDBJ databases">
        <title>Nonomuraea corallina sp. nov., a new species of the genus Nonomuraea isolated from sea side sediment in Thai sea.</title>
        <authorList>
            <person name="Ngamcharungchit C."/>
            <person name="Matsumoto A."/>
            <person name="Suriyachadkun C."/>
            <person name="Panbangred W."/>
            <person name="Inahashi Y."/>
            <person name="Intra B."/>
        </authorList>
    </citation>
    <scope>NUCLEOTIDE SEQUENCE [LARGE SCALE GENOMIC DNA]</scope>
    <source>
        <strain evidence="2 3">DSM 43553</strain>
    </source>
</reference>
<protein>
    <submittedName>
        <fullName evidence="2">Uncharacterized protein</fullName>
    </submittedName>
</protein>
<dbReference type="Proteomes" id="UP001212498">
    <property type="component" value="Unassembled WGS sequence"/>
</dbReference>
<gene>
    <name evidence="2" type="ORF">OUY24_18445</name>
</gene>
<name>A0ABT4SZD2_9ACTN</name>
<keyword evidence="3" id="KW-1185">Reference proteome</keyword>
<feature type="region of interest" description="Disordered" evidence="1">
    <location>
        <begin position="28"/>
        <end position="57"/>
    </location>
</feature>
<feature type="region of interest" description="Disordered" evidence="1">
    <location>
        <begin position="74"/>
        <end position="109"/>
    </location>
</feature>
<evidence type="ECO:0000256" key="1">
    <source>
        <dbReference type="SAM" id="MobiDB-lite"/>
    </source>
</evidence>
<proteinExistence type="predicted"/>
<comment type="caution">
    <text evidence="2">The sequence shown here is derived from an EMBL/GenBank/DDBJ whole genome shotgun (WGS) entry which is preliminary data.</text>
</comment>
<evidence type="ECO:0000313" key="2">
    <source>
        <dbReference type="EMBL" id="MDA0642612.1"/>
    </source>
</evidence>
<feature type="compositionally biased region" description="Low complexity" evidence="1">
    <location>
        <begin position="74"/>
        <end position="87"/>
    </location>
</feature>
<feature type="compositionally biased region" description="Low complexity" evidence="1">
    <location>
        <begin position="36"/>
        <end position="46"/>
    </location>
</feature>
<dbReference type="RefSeq" id="WP_271277108.1">
    <property type="nucleotide sequence ID" value="NZ_BAABFD010000031.1"/>
</dbReference>
<organism evidence="2 3">
    <name type="scientific">Nonomuraea ferruginea</name>
    <dbReference type="NCBI Taxonomy" id="46174"/>
    <lineage>
        <taxon>Bacteria</taxon>
        <taxon>Bacillati</taxon>
        <taxon>Actinomycetota</taxon>
        <taxon>Actinomycetes</taxon>
        <taxon>Streptosporangiales</taxon>
        <taxon>Streptosporangiaceae</taxon>
        <taxon>Nonomuraea</taxon>
    </lineage>
</organism>
<evidence type="ECO:0000313" key="3">
    <source>
        <dbReference type="Proteomes" id="UP001212498"/>
    </source>
</evidence>
<sequence length="286" mass="29828">MGAIYRGLAVVAAVAVAAVGVVLALPSRPDETGARPVAAPSAVPVSSGPPTAEPSVGATVGATAEATAGATVEATAGPTAEATVEPASGVSGDDPAPRPTPTPGTSLAPGYTAMEALYADERLPRLPAKVKRLKLPRAGKSVIKDKRTGLAVPNLPKPWKSYGPAPFTSRQVLPKPSKGPRGMLVSCPVPIEAQKSDRDTALLAARWTLNHHPEGSKIRWLGSQRIKDGWTLLYQVTYGKRSSRAAVMVVDGGMSKPGLVFITVPDTQRNRWRDIPHAIAGVRVLR</sequence>
<dbReference type="EMBL" id="JAPNUD010000046">
    <property type="protein sequence ID" value="MDA0642612.1"/>
    <property type="molecule type" value="Genomic_DNA"/>
</dbReference>
<accession>A0ABT4SZD2</accession>